<sequence length="113" mass="12487">MRDLLRSGHRHRFATPPTHLALFPYARTPASTRRGRLSRLHLRATWAATDASRTLRRCGRLPAGGGRFRARGVPIPPPLSFSPPPCASPCFTCRRAKWCATETPRSAFPGARG</sequence>
<dbReference type="KEGG" id="ccp:CHC_T00006331001"/>
<gene>
    <name evidence="1" type="ORF">CHC_T00006331001</name>
</gene>
<keyword evidence="2" id="KW-1185">Reference proteome</keyword>
<dbReference type="EMBL" id="HG001898">
    <property type="protein sequence ID" value="CDF38149.1"/>
    <property type="molecule type" value="Genomic_DNA"/>
</dbReference>
<protein>
    <submittedName>
        <fullName evidence="1">Uncharacterized protein</fullName>
    </submittedName>
</protein>
<evidence type="ECO:0000313" key="2">
    <source>
        <dbReference type="Proteomes" id="UP000012073"/>
    </source>
</evidence>
<evidence type="ECO:0000313" key="1">
    <source>
        <dbReference type="EMBL" id="CDF38149.1"/>
    </source>
</evidence>
<dbReference type="Proteomes" id="UP000012073">
    <property type="component" value="Unassembled WGS sequence"/>
</dbReference>
<accession>R7QJ76</accession>
<proteinExistence type="predicted"/>
<reference evidence="2" key="1">
    <citation type="journal article" date="2013" name="Proc. Natl. Acad. Sci. U.S.A.">
        <title>Genome structure and metabolic features in the red seaweed Chondrus crispus shed light on evolution of the Archaeplastida.</title>
        <authorList>
            <person name="Collen J."/>
            <person name="Porcel B."/>
            <person name="Carre W."/>
            <person name="Ball S.G."/>
            <person name="Chaparro C."/>
            <person name="Tonon T."/>
            <person name="Barbeyron T."/>
            <person name="Michel G."/>
            <person name="Noel B."/>
            <person name="Valentin K."/>
            <person name="Elias M."/>
            <person name="Artiguenave F."/>
            <person name="Arun A."/>
            <person name="Aury J.M."/>
            <person name="Barbosa-Neto J.F."/>
            <person name="Bothwell J.H."/>
            <person name="Bouget F.Y."/>
            <person name="Brillet L."/>
            <person name="Cabello-Hurtado F."/>
            <person name="Capella-Gutierrez S."/>
            <person name="Charrier B."/>
            <person name="Cladiere L."/>
            <person name="Cock J.M."/>
            <person name="Coelho S.M."/>
            <person name="Colleoni C."/>
            <person name="Czjzek M."/>
            <person name="Da Silva C."/>
            <person name="Delage L."/>
            <person name="Denoeud F."/>
            <person name="Deschamps P."/>
            <person name="Dittami S.M."/>
            <person name="Gabaldon T."/>
            <person name="Gachon C.M."/>
            <person name="Groisillier A."/>
            <person name="Herve C."/>
            <person name="Jabbari K."/>
            <person name="Katinka M."/>
            <person name="Kloareg B."/>
            <person name="Kowalczyk N."/>
            <person name="Labadie K."/>
            <person name="Leblanc C."/>
            <person name="Lopez P.J."/>
            <person name="McLachlan D.H."/>
            <person name="Meslet-Cladiere L."/>
            <person name="Moustafa A."/>
            <person name="Nehr Z."/>
            <person name="Nyvall Collen P."/>
            <person name="Panaud O."/>
            <person name="Partensky F."/>
            <person name="Poulain J."/>
            <person name="Rensing S.A."/>
            <person name="Rousvoal S."/>
            <person name="Samson G."/>
            <person name="Symeonidi A."/>
            <person name="Weissenbach J."/>
            <person name="Zambounis A."/>
            <person name="Wincker P."/>
            <person name="Boyen C."/>
        </authorList>
    </citation>
    <scope>NUCLEOTIDE SEQUENCE [LARGE SCALE GENOMIC DNA]</scope>
    <source>
        <strain evidence="2">cv. Stackhouse</strain>
    </source>
</reference>
<name>R7QJ76_CHOCR</name>
<dbReference type="AlphaFoldDB" id="R7QJ76"/>
<dbReference type="RefSeq" id="XP_005718018.1">
    <property type="nucleotide sequence ID" value="XM_005717961.1"/>
</dbReference>
<dbReference type="GeneID" id="17325726"/>
<organism evidence="1 2">
    <name type="scientific">Chondrus crispus</name>
    <name type="common">Carrageen Irish moss</name>
    <name type="synonym">Polymorpha crispa</name>
    <dbReference type="NCBI Taxonomy" id="2769"/>
    <lineage>
        <taxon>Eukaryota</taxon>
        <taxon>Rhodophyta</taxon>
        <taxon>Florideophyceae</taxon>
        <taxon>Rhodymeniophycidae</taxon>
        <taxon>Gigartinales</taxon>
        <taxon>Gigartinaceae</taxon>
        <taxon>Chondrus</taxon>
    </lineage>
</organism>
<dbReference type="Gramene" id="CDF38149">
    <property type="protein sequence ID" value="CDF38149"/>
    <property type="gene ID" value="CHC_T00006331001"/>
</dbReference>